<sequence length="152" mass="16955">MIGLSSLCHSVQPFLQNSSSGPEQGVCHRVGQSNERYLPSTQASWVQRGAAGSRRVSQVSKGQKIPHRGNKEAPEIRSKQATLTSLSKAPLAPLNDNEKRSQFSGWHIFLLPRLSSGDGDCKYPVQRDKKHHHHCFKIFPINVLLPFDDMSK</sequence>
<name>A0A5B7ERU7_PORTR</name>
<dbReference type="Proteomes" id="UP000324222">
    <property type="component" value="Unassembled WGS sequence"/>
</dbReference>
<feature type="compositionally biased region" description="Basic and acidic residues" evidence="1">
    <location>
        <begin position="69"/>
        <end position="78"/>
    </location>
</feature>
<protein>
    <submittedName>
        <fullName evidence="2">Uncharacterized protein</fullName>
    </submittedName>
</protein>
<feature type="region of interest" description="Disordered" evidence="1">
    <location>
        <begin position="49"/>
        <end position="95"/>
    </location>
</feature>
<reference evidence="2 3" key="1">
    <citation type="submission" date="2019-05" db="EMBL/GenBank/DDBJ databases">
        <title>Another draft genome of Portunus trituberculatus and its Hox gene families provides insights of decapod evolution.</title>
        <authorList>
            <person name="Jeong J.-H."/>
            <person name="Song I."/>
            <person name="Kim S."/>
            <person name="Choi T."/>
            <person name="Kim D."/>
            <person name="Ryu S."/>
            <person name="Kim W."/>
        </authorList>
    </citation>
    <scope>NUCLEOTIDE SEQUENCE [LARGE SCALE GENOMIC DNA]</scope>
    <source>
        <tissue evidence="2">Muscle</tissue>
    </source>
</reference>
<accession>A0A5B7ERU7</accession>
<proteinExistence type="predicted"/>
<dbReference type="AlphaFoldDB" id="A0A5B7ERU7"/>
<evidence type="ECO:0000256" key="1">
    <source>
        <dbReference type="SAM" id="MobiDB-lite"/>
    </source>
</evidence>
<organism evidence="2 3">
    <name type="scientific">Portunus trituberculatus</name>
    <name type="common">Swimming crab</name>
    <name type="synonym">Neptunus trituberculatus</name>
    <dbReference type="NCBI Taxonomy" id="210409"/>
    <lineage>
        <taxon>Eukaryota</taxon>
        <taxon>Metazoa</taxon>
        <taxon>Ecdysozoa</taxon>
        <taxon>Arthropoda</taxon>
        <taxon>Crustacea</taxon>
        <taxon>Multicrustacea</taxon>
        <taxon>Malacostraca</taxon>
        <taxon>Eumalacostraca</taxon>
        <taxon>Eucarida</taxon>
        <taxon>Decapoda</taxon>
        <taxon>Pleocyemata</taxon>
        <taxon>Brachyura</taxon>
        <taxon>Eubrachyura</taxon>
        <taxon>Portunoidea</taxon>
        <taxon>Portunidae</taxon>
        <taxon>Portuninae</taxon>
        <taxon>Portunus</taxon>
    </lineage>
</organism>
<gene>
    <name evidence="2" type="ORF">E2C01_029395</name>
</gene>
<dbReference type="EMBL" id="VSRR010003391">
    <property type="protein sequence ID" value="MPC35956.1"/>
    <property type="molecule type" value="Genomic_DNA"/>
</dbReference>
<keyword evidence="3" id="KW-1185">Reference proteome</keyword>
<comment type="caution">
    <text evidence="2">The sequence shown here is derived from an EMBL/GenBank/DDBJ whole genome shotgun (WGS) entry which is preliminary data.</text>
</comment>
<evidence type="ECO:0000313" key="3">
    <source>
        <dbReference type="Proteomes" id="UP000324222"/>
    </source>
</evidence>
<evidence type="ECO:0000313" key="2">
    <source>
        <dbReference type="EMBL" id="MPC35956.1"/>
    </source>
</evidence>